<keyword evidence="2" id="KW-1185">Reference proteome</keyword>
<dbReference type="AlphaFoldDB" id="A0A1D8GCA8"/>
<dbReference type="EMBL" id="CP017269">
    <property type="protein sequence ID" value="AOT68553.1"/>
    <property type="molecule type" value="Genomic_DNA"/>
</dbReference>
<evidence type="ECO:0000313" key="2">
    <source>
        <dbReference type="Proteomes" id="UP000095743"/>
    </source>
</evidence>
<dbReference type="Proteomes" id="UP000095743">
    <property type="component" value="Chromosome"/>
</dbReference>
<sequence>MRFYVLAKCIDTENGNIAIDFEQNQIKKIDLQENLEEDQTYVYANGELIKLKNIDWSIRDTYLLAFQRIRKINMMDYRFVKLTKQDKIGLDENFFIFKEGNLLGRLVNQNEIDVVSSQGLEKAQKFLNKFSEDGMSALVKGKKIYRIFTAAKLKSILAENDKQISIQQYLTADDQKGEKEIMRDLQEHIVQAHARLETAMKIIKEKASK</sequence>
<name>A0A1D8GCA8_9FIRM</name>
<protein>
    <submittedName>
        <fullName evidence="1">Uncharacterized protein</fullName>
    </submittedName>
</protein>
<organism evidence="1 2">
    <name type="scientific">Geosporobacter ferrireducens</name>
    <dbReference type="NCBI Taxonomy" id="1424294"/>
    <lineage>
        <taxon>Bacteria</taxon>
        <taxon>Bacillati</taxon>
        <taxon>Bacillota</taxon>
        <taxon>Clostridia</taxon>
        <taxon>Peptostreptococcales</taxon>
        <taxon>Thermotaleaceae</taxon>
        <taxon>Geosporobacter</taxon>
    </lineage>
</organism>
<dbReference type="OrthoDB" id="1951768at2"/>
<dbReference type="RefSeq" id="WP_069974129.1">
    <property type="nucleotide sequence ID" value="NZ_CP017269.1"/>
</dbReference>
<dbReference type="KEGG" id="gfe:Gferi_02450"/>
<proteinExistence type="predicted"/>
<evidence type="ECO:0000313" key="1">
    <source>
        <dbReference type="EMBL" id="AOT68553.1"/>
    </source>
</evidence>
<gene>
    <name evidence="1" type="ORF">Gferi_02450</name>
</gene>
<reference evidence="1 2" key="1">
    <citation type="submission" date="2016-09" db="EMBL/GenBank/DDBJ databases">
        <title>Genomic analysis reveals versatility of anaerobic energy metabolism of Geosporobacter ferrireducens IRF9 of phylum Firmicutes.</title>
        <authorList>
            <person name="Kim S.-J."/>
        </authorList>
    </citation>
    <scope>NUCLEOTIDE SEQUENCE [LARGE SCALE GENOMIC DNA]</scope>
    <source>
        <strain evidence="1 2">IRF9</strain>
    </source>
</reference>
<dbReference type="STRING" id="1424294.Gferi_02450"/>
<accession>A0A1D8GCA8</accession>